<sequence>MSGARPLAILTVYLSGIRCVVGIDMRSIVDLIGDIPMKLSARNNLKGKVVAIDKGQIVAKVKVDIGGQTITSLVSNEAVDDLALKVGDDVQAIIKSSEVIIGK</sequence>
<evidence type="ECO:0000313" key="4">
    <source>
        <dbReference type="EMBL" id="BAE51754.1"/>
    </source>
</evidence>
<name>Q2W321_PARM1</name>
<feature type="domain" description="Mop" evidence="3">
    <location>
        <begin position="38"/>
        <end position="103"/>
    </location>
</feature>
<dbReference type="PROSITE" id="PS51866">
    <property type="entry name" value="MOP"/>
    <property type="match status" value="1"/>
</dbReference>
<dbReference type="NCBIfam" id="TIGR00638">
    <property type="entry name" value="Mop"/>
    <property type="match status" value="1"/>
</dbReference>
<dbReference type="HOGENOM" id="CLU_2260355_0_0_5"/>
<evidence type="ECO:0000259" key="3">
    <source>
        <dbReference type="PROSITE" id="PS51866"/>
    </source>
</evidence>
<reference evidence="4 5" key="1">
    <citation type="journal article" date="2005" name="DNA Res.">
        <title>Complete genome sequence of the facultative anaerobic magnetotactic bacterium Magnetospirillum sp. strain AMB-1.</title>
        <authorList>
            <person name="Matsunaga T."/>
            <person name="Okamura Y."/>
            <person name="Fukuda Y."/>
            <person name="Wahyudi A.T."/>
            <person name="Murase Y."/>
            <person name="Takeyama H."/>
        </authorList>
    </citation>
    <scope>NUCLEOTIDE SEQUENCE [LARGE SCALE GENOMIC DNA]</scope>
    <source>
        <strain evidence="5">ATCC 700264 / AMB-1</strain>
    </source>
</reference>
<evidence type="ECO:0000256" key="1">
    <source>
        <dbReference type="ARBA" id="ARBA00022505"/>
    </source>
</evidence>
<dbReference type="GO" id="GO:0015689">
    <property type="term" value="P:molybdate ion transport"/>
    <property type="evidence" value="ECO:0007669"/>
    <property type="project" value="InterPro"/>
</dbReference>
<dbReference type="Gene3D" id="2.40.50.100">
    <property type="match status" value="1"/>
</dbReference>
<gene>
    <name evidence="4" type="ordered locus">amb2950</name>
</gene>
<dbReference type="EMBL" id="AP007255">
    <property type="protein sequence ID" value="BAE51754.1"/>
    <property type="molecule type" value="Genomic_DNA"/>
</dbReference>
<accession>Q2W321</accession>
<keyword evidence="5" id="KW-1185">Reference proteome</keyword>
<keyword evidence="1 2" id="KW-0500">Molybdenum</keyword>
<evidence type="ECO:0000256" key="2">
    <source>
        <dbReference type="PROSITE-ProRule" id="PRU01213"/>
    </source>
</evidence>
<dbReference type="Pfam" id="PF03459">
    <property type="entry name" value="TOBE"/>
    <property type="match status" value="1"/>
</dbReference>
<evidence type="ECO:0000313" key="5">
    <source>
        <dbReference type="Proteomes" id="UP000007058"/>
    </source>
</evidence>
<dbReference type="SUPFAM" id="SSF50331">
    <property type="entry name" value="MOP-like"/>
    <property type="match status" value="1"/>
</dbReference>
<dbReference type="InterPro" id="IPR004606">
    <property type="entry name" value="Mop_domain"/>
</dbReference>
<dbReference type="InterPro" id="IPR005116">
    <property type="entry name" value="Transp-assoc_OB_typ1"/>
</dbReference>
<dbReference type="KEGG" id="mag:amb2950"/>
<dbReference type="STRING" id="342108.amb2950"/>
<dbReference type="AlphaFoldDB" id="Q2W321"/>
<organism evidence="4 5">
    <name type="scientific">Paramagnetospirillum magneticum (strain ATCC 700264 / AMB-1)</name>
    <name type="common">Magnetospirillum magneticum</name>
    <dbReference type="NCBI Taxonomy" id="342108"/>
    <lineage>
        <taxon>Bacteria</taxon>
        <taxon>Pseudomonadati</taxon>
        <taxon>Pseudomonadota</taxon>
        <taxon>Alphaproteobacteria</taxon>
        <taxon>Rhodospirillales</taxon>
        <taxon>Magnetospirillaceae</taxon>
        <taxon>Paramagnetospirillum</taxon>
    </lineage>
</organism>
<dbReference type="InterPro" id="IPR008995">
    <property type="entry name" value="Mo/tungstate-bd_C_term_dom"/>
</dbReference>
<dbReference type="Proteomes" id="UP000007058">
    <property type="component" value="Chromosome"/>
</dbReference>
<proteinExistence type="predicted"/>
<protein>
    <submittedName>
        <fullName evidence="4">Molybdopterin-binding protein</fullName>
    </submittedName>
</protein>